<evidence type="ECO:0000256" key="4">
    <source>
        <dbReference type="ARBA" id="ARBA00022840"/>
    </source>
</evidence>
<dbReference type="GO" id="GO:0005524">
    <property type="term" value="F:ATP binding"/>
    <property type="evidence" value="ECO:0007669"/>
    <property type="project" value="UniProtKB-KW"/>
</dbReference>
<dbReference type="Gene3D" id="3.30.200.20">
    <property type="entry name" value="Phosphorylase Kinase, domain 1"/>
    <property type="match status" value="1"/>
</dbReference>
<dbReference type="OrthoDB" id="6111975at2"/>
<dbReference type="KEGG" id="uam:UABAM_04501"/>
<dbReference type="RefSeq" id="WP_151970191.1">
    <property type="nucleotide sequence ID" value="NZ_AP019860.1"/>
</dbReference>
<evidence type="ECO:0000256" key="3">
    <source>
        <dbReference type="ARBA" id="ARBA00022777"/>
    </source>
</evidence>
<dbReference type="InterPro" id="IPR000719">
    <property type="entry name" value="Prot_kinase_dom"/>
</dbReference>
<dbReference type="SUPFAM" id="SSF56112">
    <property type="entry name" value="Protein kinase-like (PK-like)"/>
    <property type="match status" value="1"/>
</dbReference>
<proteinExistence type="predicted"/>
<keyword evidence="6" id="KW-0723">Serine/threonine-protein kinase</keyword>
<keyword evidence="3 6" id="KW-0418">Kinase</keyword>
<dbReference type="Gene3D" id="1.10.510.10">
    <property type="entry name" value="Transferase(Phosphotransferase) domain 1"/>
    <property type="match status" value="1"/>
</dbReference>
<gene>
    <name evidence="6" type="ORF">UABAM_04501</name>
</gene>
<evidence type="ECO:0000313" key="6">
    <source>
        <dbReference type="EMBL" id="BBM86115.1"/>
    </source>
</evidence>
<dbReference type="Proteomes" id="UP000326354">
    <property type="component" value="Chromosome"/>
</dbReference>
<reference evidence="6 7" key="1">
    <citation type="submission" date="2019-08" db="EMBL/GenBank/DDBJ databases">
        <title>Complete genome sequence of Candidatus Uab amorphum.</title>
        <authorList>
            <person name="Shiratori T."/>
            <person name="Suzuki S."/>
            <person name="Kakizawa Y."/>
            <person name="Ishida K."/>
        </authorList>
    </citation>
    <scope>NUCLEOTIDE SEQUENCE [LARGE SCALE GENOMIC DNA]</scope>
    <source>
        <strain evidence="6 7">SRT547</strain>
    </source>
</reference>
<dbReference type="Pfam" id="PF00069">
    <property type="entry name" value="Pkinase"/>
    <property type="match status" value="1"/>
</dbReference>
<sequence>MEDLKYLSHYKIIKKIASGGMGNIYLAEQLGARGFSKTVAIKTIRSSLLSDMETLDMFIGEAKLVANLIHANIVQVYHFEKVDNFYYLIMEYVEGVNLENLLKRHNFMKNTIPVDITAYIVSQICRGLDYAHRKRDHHGKRLKIVHRDISPSNVILTTGGIAKLTDFGIAKAMTMKTPDERLVIMGKYPYMSPEQAQFEGTDPRSDIYSLGIVAYELFTGQMVFNVRDDIELIEAMRVPVTPLHEVNTAIPPELSNIIMKAISLSPKERFQSAKKMGESIDKFLHDHRCQVSNSKLAKYLELLFPENKTARLKLHEKPKI</sequence>
<dbReference type="InterPro" id="IPR008266">
    <property type="entry name" value="Tyr_kinase_AS"/>
</dbReference>
<dbReference type="PANTHER" id="PTHR43289:SF6">
    <property type="entry name" value="SERINE_THREONINE-PROTEIN KINASE NEKL-3"/>
    <property type="match status" value="1"/>
</dbReference>
<evidence type="ECO:0000313" key="7">
    <source>
        <dbReference type="Proteomes" id="UP000326354"/>
    </source>
</evidence>
<dbReference type="InterPro" id="IPR011009">
    <property type="entry name" value="Kinase-like_dom_sf"/>
</dbReference>
<protein>
    <submittedName>
        <fullName evidence="6">Serine/threonine protein kinase</fullName>
    </submittedName>
</protein>
<keyword evidence="4" id="KW-0067">ATP-binding</keyword>
<accession>A0A5S9IT16</accession>
<name>A0A5S9IT16_UABAM</name>
<keyword evidence="1" id="KW-0808">Transferase</keyword>
<dbReference type="AlphaFoldDB" id="A0A5S9IT16"/>
<organism evidence="6 7">
    <name type="scientific">Uabimicrobium amorphum</name>
    <dbReference type="NCBI Taxonomy" id="2596890"/>
    <lineage>
        <taxon>Bacteria</taxon>
        <taxon>Pseudomonadati</taxon>
        <taxon>Planctomycetota</taxon>
        <taxon>Candidatus Uabimicrobiia</taxon>
        <taxon>Candidatus Uabimicrobiales</taxon>
        <taxon>Candidatus Uabimicrobiaceae</taxon>
        <taxon>Candidatus Uabimicrobium</taxon>
    </lineage>
</organism>
<evidence type="ECO:0000256" key="1">
    <source>
        <dbReference type="ARBA" id="ARBA00022679"/>
    </source>
</evidence>
<keyword evidence="2" id="KW-0547">Nucleotide-binding</keyword>
<evidence type="ECO:0000256" key="2">
    <source>
        <dbReference type="ARBA" id="ARBA00022741"/>
    </source>
</evidence>
<dbReference type="PANTHER" id="PTHR43289">
    <property type="entry name" value="MITOGEN-ACTIVATED PROTEIN KINASE KINASE KINASE 20-RELATED"/>
    <property type="match status" value="1"/>
</dbReference>
<feature type="domain" description="Protein kinase" evidence="5">
    <location>
        <begin position="10"/>
        <end position="284"/>
    </location>
</feature>
<dbReference type="CDD" id="cd14014">
    <property type="entry name" value="STKc_PknB_like"/>
    <property type="match status" value="1"/>
</dbReference>
<dbReference type="PROSITE" id="PS50011">
    <property type="entry name" value="PROTEIN_KINASE_DOM"/>
    <property type="match status" value="1"/>
</dbReference>
<dbReference type="EMBL" id="AP019860">
    <property type="protein sequence ID" value="BBM86115.1"/>
    <property type="molecule type" value="Genomic_DNA"/>
</dbReference>
<keyword evidence="7" id="KW-1185">Reference proteome</keyword>
<evidence type="ECO:0000259" key="5">
    <source>
        <dbReference type="PROSITE" id="PS50011"/>
    </source>
</evidence>
<dbReference type="GO" id="GO:0004674">
    <property type="term" value="F:protein serine/threonine kinase activity"/>
    <property type="evidence" value="ECO:0007669"/>
    <property type="project" value="UniProtKB-KW"/>
</dbReference>
<dbReference type="PROSITE" id="PS00109">
    <property type="entry name" value="PROTEIN_KINASE_TYR"/>
    <property type="match status" value="1"/>
</dbReference>